<dbReference type="Pfam" id="PF03351">
    <property type="entry name" value="DOMON"/>
    <property type="match status" value="2"/>
</dbReference>
<keyword evidence="6" id="KW-1185">Reference proteome</keyword>
<dbReference type="InterPro" id="IPR005018">
    <property type="entry name" value="DOMON_domain"/>
</dbReference>
<evidence type="ECO:0000259" key="4">
    <source>
        <dbReference type="PROSITE" id="PS50836"/>
    </source>
</evidence>
<keyword evidence="1" id="KW-1015">Disulfide bond</keyword>
<protein>
    <submittedName>
        <fullName evidence="5">Uncharacterized protein</fullName>
    </submittedName>
</protein>
<evidence type="ECO:0000256" key="2">
    <source>
        <dbReference type="SAM" id="SignalP"/>
    </source>
</evidence>
<feature type="domain" description="DOMON" evidence="4">
    <location>
        <begin position="281"/>
        <end position="410"/>
    </location>
</feature>
<evidence type="ECO:0000259" key="3">
    <source>
        <dbReference type="PROSITE" id="PS50026"/>
    </source>
</evidence>
<organism evidence="5 6">
    <name type="scientific">Meganyctiphanes norvegica</name>
    <name type="common">Northern krill</name>
    <name type="synonym">Thysanopoda norvegica</name>
    <dbReference type="NCBI Taxonomy" id="48144"/>
    <lineage>
        <taxon>Eukaryota</taxon>
        <taxon>Metazoa</taxon>
        <taxon>Ecdysozoa</taxon>
        <taxon>Arthropoda</taxon>
        <taxon>Crustacea</taxon>
        <taxon>Multicrustacea</taxon>
        <taxon>Malacostraca</taxon>
        <taxon>Eumalacostraca</taxon>
        <taxon>Eucarida</taxon>
        <taxon>Euphausiacea</taxon>
        <taxon>Euphausiidae</taxon>
        <taxon>Meganyctiphanes</taxon>
    </lineage>
</organism>
<dbReference type="PROSITE" id="PS50026">
    <property type="entry name" value="EGF_3"/>
    <property type="match status" value="1"/>
</dbReference>
<dbReference type="PANTHER" id="PTHR46901:SF2">
    <property type="entry name" value="GH04942P"/>
    <property type="match status" value="1"/>
</dbReference>
<dbReference type="PROSITE" id="PS00022">
    <property type="entry name" value="EGF_1"/>
    <property type="match status" value="1"/>
</dbReference>
<comment type="caution">
    <text evidence="5">The sequence shown here is derived from an EMBL/GenBank/DDBJ whole genome shotgun (WGS) entry which is preliminary data.</text>
</comment>
<dbReference type="Gene3D" id="2.60.40.1210">
    <property type="entry name" value="Cellobiose dehydrogenase, cytochrome domain"/>
    <property type="match status" value="1"/>
</dbReference>
<feature type="domain" description="EGF-like" evidence="3">
    <location>
        <begin position="192"/>
        <end position="233"/>
    </location>
</feature>
<feature type="chain" id="PRO_5043999407" evidence="2">
    <location>
        <begin position="30"/>
        <end position="677"/>
    </location>
</feature>
<sequence length="677" mass="75797">MRVSAGDAQWAAAALMVAVMLMVTQTTHAHVALTYPPARSYDLDFLDSFRTKKPCGMPKGSVQTTLLAGSPLDVTWHLAYPHQGGFSLELLDAQEQPISYFTPNTAGTNFVNTDTTAQKFSMKLDENLVCENCTIRLVRQAKEWGAKYQFLSCADVDIVSAQTYVEQCSSHGTSERGTCQCDKNFYGDKCQYENECDVDEDCLNLGQCVDIGGTSLPRKQCYCVGGAFGPKCSKNSNIKDKSQITLDEMSLKQLGEHFNLYWGIQKETMELEVAMVVKGTSYAAVGWRPTSTTKKCQEFPYIADNQIEPSQKISGSSPYVPKLAIHAMDCTDIVIGSARGNTYRINDYYTRDRSTPRLDTFYGGDDSLTAALGWEVDGQTTIYFRRKLTGNHPTDYPIEDNLMHLIWARGQEEGMYAHSPKSGLEIGNPGVPNFYQPDELKYHGKKGQRATTTHNFYEVHERDIKNTENSQTCGANFGHPHNCNPQKKECKYYAEWEYIESTDSMTFIIQSSNANKWTGVGFSNDTSMSKTDAVIGWIDGAGKPKVYDTWISGYSRPTTDESQDIFDISGSAENGITTIQFSRKRMTEDKTQDLSFTDDTCLHLIFPLRGGTVNHDEQMIGKHELTPTAYKRVCMQSCTKVTEKSMLTGKNGSPAAVLQIHLWPAYILMFITHRYLF</sequence>
<dbReference type="SMART" id="SM00664">
    <property type="entry name" value="DoH"/>
    <property type="match status" value="2"/>
</dbReference>
<keyword evidence="1" id="KW-0245">EGF-like domain</keyword>
<dbReference type="InterPro" id="IPR045266">
    <property type="entry name" value="DOH_DOMON"/>
</dbReference>
<dbReference type="PANTHER" id="PTHR46901">
    <property type="entry name" value="GH04942P"/>
    <property type="match status" value="1"/>
</dbReference>
<dbReference type="Gene3D" id="2.60.120.260">
    <property type="entry name" value="Galactose-binding domain-like"/>
    <property type="match status" value="1"/>
</dbReference>
<feature type="domain" description="DOMON" evidence="4">
    <location>
        <begin position="490"/>
        <end position="609"/>
    </location>
</feature>
<dbReference type="EMBL" id="CAXKWB010002718">
    <property type="protein sequence ID" value="CAL4067482.1"/>
    <property type="molecule type" value="Genomic_DNA"/>
</dbReference>
<dbReference type="AlphaFoldDB" id="A0AAV2Q2D7"/>
<feature type="disulfide bond" evidence="1">
    <location>
        <begin position="223"/>
        <end position="232"/>
    </location>
</feature>
<dbReference type="SUPFAM" id="SSF49344">
    <property type="entry name" value="CBD9-like"/>
    <property type="match status" value="1"/>
</dbReference>
<feature type="signal peptide" evidence="2">
    <location>
        <begin position="1"/>
        <end position="29"/>
    </location>
</feature>
<dbReference type="InterPro" id="IPR000742">
    <property type="entry name" value="EGF"/>
</dbReference>
<accession>A0AAV2Q2D7</accession>
<dbReference type="CDD" id="cd09631">
    <property type="entry name" value="DOMON_DOH"/>
    <property type="match status" value="2"/>
</dbReference>
<name>A0AAV2Q2D7_MEGNR</name>
<evidence type="ECO:0000313" key="5">
    <source>
        <dbReference type="EMBL" id="CAL4067482.1"/>
    </source>
</evidence>
<proteinExistence type="predicted"/>
<dbReference type="PROSITE" id="PS50836">
    <property type="entry name" value="DOMON"/>
    <property type="match status" value="2"/>
</dbReference>
<comment type="caution">
    <text evidence="1">Lacks conserved residue(s) required for the propagation of feature annotation.</text>
</comment>
<evidence type="ECO:0000256" key="1">
    <source>
        <dbReference type="PROSITE-ProRule" id="PRU00076"/>
    </source>
</evidence>
<dbReference type="Proteomes" id="UP001497623">
    <property type="component" value="Unassembled WGS sequence"/>
</dbReference>
<evidence type="ECO:0000313" key="6">
    <source>
        <dbReference type="Proteomes" id="UP001497623"/>
    </source>
</evidence>
<gene>
    <name evidence="5" type="ORF">MNOR_LOCUS6536</name>
</gene>
<keyword evidence="2" id="KW-0732">Signal</keyword>
<reference evidence="5 6" key="1">
    <citation type="submission" date="2024-05" db="EMBL/GenBank/DDBJ databases">
        <authorList>
            <person name="Wallberg A."/>
        </authorList>
    </citation>
    <scope>NUCLEOTIDE SEQUENCE [LARGE SCALE GENOMIC DNA]</scope>
</reference>